<proteinExistence type="predicted"/>
<evidence type="ECO:0000313" key="4">
    <source>
        <dbReference type="Proteomes" id="UP000466794"/>
    </source>
</evidence>
<feature type="region of interest" description="Disordered" evidence="1">
    <location>
        <begin position="120"/>
        <end position="145"/>
    </location>
</feature>
<comment type="caution">
    <text evidence="3">The sequence shown here is derived from an EMBL/GenBank/DDBJ whole genome shotgun (WGS) entry which is preliminary data.</text>
</comment>
<dbReference type="Proteomes" id="UP000466794">
    <property type="component" value="Unassembled WGS sequence"/>
</dbReference>
<name>A0A7K1URT6_9NOCA</name>
<evidence type="ECO:0000256" key="1">
    <source>
        <dbReference type="SAM" id="MobiDB-lite"/>
    </source>
</evidence>
<evidence type="ECO:0000313" key="3">
    <source>
        <dbReference type="EMBL" id="MVU77062.1"/>
    </source>
</evidence>
<keyword evidence="4" id="KW-1185">Reference proteome</keyword>
<reference evidence="3 4" key="1">
    <citation type="submission" date="2019-12" db="EMBL/GenBank/DDBJ databases">
        <title>Nocardia sp. nov. ET3-3 isolated from soil.</title>
        <authorList>
            <person name="Kanchanasin P."/>
            <person name="Tanasupawat S."/>
            <person name="Yuki M."/>
            <person name="Kudo T."/>
        </authorList>
    </citation>
    <scope>NUCLEOTIDE SEQUENCE [LARGE SCALE GENOMIC DNA]</scope>
    <source>
        <strain evidence="3 4">ET3-3</strain>
    </source>
</reference>
<feature type="chain" id="PRO_5029494445" description="Ig-like domain-containing protein" evidence="2">
    <location>
        <begin position="29"/>
        <end position="145"/>
    </location>
</feature>
<accession>A0A7K1URT6</accession>
<dbReference type="EMBL" id="WRPP01000001">
    <property type="protein sequence ID" value="MVU77062.1"/>
    <property type="molecule type" value="Genomic_DNA"/>
</dbReference>
<dbReference type="RefSeq" id="WP_157355864.1">
    <property type="nucleotide sequence ID" value="NZ_WRPP01000001.1"/>
</dbReference>
<feature type="signal peptide" evidence="2">
    <location>
        <begin position="1"/>
        <end position="28"/>
    </location>
</feature>
<protein>
    <recommendedName>
        <fullName evidence="5">Ig-like domain-containing protein</fullName>
    </recommendedName>
</protein>
<dbReference type="AlphaFoldDB" id="A0A7K1URT6"/>
<organism evidence="3 4">
    <name type="scientific">Nocardia terrae</name>
    <dbReference type="NCBI Taxonomy" id="2675851"/>
    <lineage>
        <taxon>Bacteria</taxon>
        <taxon>Bacillati</taxon>
        <taxon>Actinomycetota</taxon>
        <taxon>Actinomycetes</taxon>
        <taxon>Mycobacteriales</taxon>
        <taxon>Nocardiaceae</taxon>
        <taxon>Nocardia</taxon>
    </lineage>
</organism>
<keyword evidence="2" id="KW-0732">Signal</keyword>
<evidence type="ECO:0000256" key="2">
    <source>
        <dbReference type="SAM" id="SignalP"/>
    </source>
</evidence>
<gene>
    <name evidence="3" type="ORF">GPX89_07350</name>
</gene>
<sequence length="145" mass="14552">MKSTTFTAAAAALTAAAVPALLAPTASADTSQVRVDNVSDSQQCAPGKACYVRVRLIGDNRLDQVTVSVNGTVIGYAVPVNDSWDPSFATAQVTWVPQDYGTYTISAAQDSSTASIGYTLTAPAPSTGGTGSSGLLPTGSSGSTS</sequence>
<evidence type="ECO:0008006" key="5">
    <source>
        <dbReference type="Google" id="ProtNLM"/>
    </source>
</evidence>